<keyword evidence="1" id="KW-0732">Signal</keyword>
<comment type="caution">
    <text evidence="2">The sequence shown here is derived from an EMBL/GenBank/DDBJ whole genome shotgun (WGS) entry which is preliminary data.</text>
</comment>
<dbReference type="EMBL" id="BAAAHP010000163">
    <property type="protein sequence ID" value="GAA0895691.1"/>
    <property type="molecule type" value="Genomic_DNA"/>
</dbReference>
<gene>
    <name evidence="2" type="ORF">GCM10009559_52300</name>
</gene>
<feature type="chain" id="PRO_5047477046" evidence="1">
    <location>
        <begin position="30"/>
        <end position="60"/>
    </location>
</feature>
<evidence type="ECO:0000313" key="2">
    <source>
        <dbReference type="EMBL" id="GAA0895691.1"/>
    </source>
</evidence>
<evidence type="ECO:0000256" key="1">
    <source>
        <dbReference type="SAM" id="SignalP"/>
    </source>
</evidence>
<protein>
    <submittedName>
        <fullName evidence="2">Uncharacterized protein</fullName>
    </submittedName>
</protein>
<sequence length="60" mass="5901">MVMRRVIVGVAVLVASAAAVVGSAQLVDAAQPSPVTTVTAAGGDPGDPVGSCWYTRACAE</sequence>
<reference evidence="2 3" key="1">
    <citation type="journal article" date="2019" name="Int. J. Syst. Evol. Microbiol.">
        <title>The Global Catalogue of Microorganisms (GCM) 10K type strain sequencing project: providing services to taxonomists for standard genome sequencing and annotation.</title>
        <authorList>
            <consortium name="The Broad Institute Genomics Platform"/>
            <consortium name="The Broad Institute Genome Sequencing Center for Infectious Disease"/>
            <person name="Wu L."/>
            <person name="Ma J."/>
        </authorList>
    </citation>
    <scope>NUCLEOTIDE SEQUENCE [LARGE SCALE GENOMIC DNA]</scope>
    <source>
        <strain evidence="2 3">JCM 11117</strain>
    </source>
</reference>
<keyword evidence="3" id="KW-1185">Reference proteome</keyword>
<accession>A0ABN1N707</accession>
<name>A0ABN1N707_9PSEU</name>
<feature type="signal peptide" evidence="1">
    <location>
        <begin position="1"/>
        <end position="29"/>
    </location>
</feature>
<proteinExistence type="predicted"/>
<evidence type="ECO:0000313" key="3">
    <source>
        <dbReference type="Proteomes" id="UP001499967"/>
    </source>
</evidence>
<organism evidence="2 3">
    <name type="scientific">Pseudonocardia zijingensis</name>
    <dbReference type="NCBI Taxonomy" id="153376"/>
    <lineage>
        <taxon>Bacteria</taxon>
        <taxon>Bacillati</taxon>
        <taxon>Actinomycetota</taxon>
        <taxon>Actinomycetes</taxon>
        <taxon>Pseudonocardiales</taxon>
        <taxon>Pseudonocardiaceae</taxon>
        <taxon>Pseudonocardia</taxon>
    </lineage>
</organism>
<dbReference type="Proteomes" id="UP001499967">
    <property type="component" value="Unassembled WGS sequence"/>
</dbReference>